<dbReference type="EMBL" id="CAJNOM010000380">
    <property type="protein sequence ID" value="CAF1404991.1"/>
    <property type="molecule type" value="Genomic_DNA"/>
</dbReference>
<reference evidence="1" key="1">
    <citation type="submission" date="2021-02" db="EMBL/GenBank/DDBJ databases">
        <authorList>
            <person name="Nowell W R."/>
        </authorList>
    </citation>
    <scope>NUCLEOTIDE SEQUENCE</scope>
</reference>
<evidence type="ECO:0000313" key="2">
    <source>
        <dbReference type="EMBL" id="CAF1404991.1"/>
    </source>
</evidence>
<evidence type="ECO:0008006" key="5">
    <source>
        <dbReference type="Google" id="ProtNLM"/>
    </source>
</evidence>
<name>A0A814QI98_9BILA</name>
<dbReference type="Pfam" id="PF15892">
    <property type="entry name" value="BNR_4"/>
    <property type="match status" value="1"/>
</dbReference>
<evidence type="ECO:0000313" key="1">
    <source>
        <dbReference type="EMBL" id="CAF1120451.1"/>
    </source>
</evidence>
<dbReference type="AlphaFoldDB" id="A0A814QI98"/>
<dbReference type="SUPFAM" id="SSF50939">
    <property type="entry name" value="Sialidases"/>
    <property type="match status" value="2"/>
</dbReference>
<gene>
    <name evidence="1" type="ORF">BJG266_LOCUS22425</name>
    <name evidence="2" type="ORF">QVE165_LOCUS37049</name>
</gene>
<organism evidence="1 4">
    <name type="scientific">Adineta steineri</name>
    <dbReference type="NCBI Taxonomy" id="433720"/>
    <lineage>
        <taxon>Eukaryota</taxon>
        <taxon>Metazoa</taxon>
        <taxon>Spiralia</taxon>
        <taxon>Gnathifera</taxon>
        <taxon>Rotifera</taxon>
        <taxon>Eurotatoria</taxon>
        <taxon>Bdelloidea</taxon>
        <taxon>Adinetida</taxon>
        <taxon>Adinetidae</taxon>
        <taxon>Adineta</taxon>
    </lineage>
</organism>
<sequence>MSTDNTSKTIILSDDGGWCWFESPGALQHGSHILIGSVASGGNNENRRGNIELHIYDCSAQITEHVILHEQFELDDHNGPALLMRPDNRLLVLYAKHNTESHNYVRISLADTTSFRQFTPVQVYSPSLTTELTYANLFLLPDESNRIYNFFRGLDGSFKPSYLYSDDLGTTWHNGNIYINVPSTQKHRPYVRYISNERDTIHMVYTEGHPRDYDNSLYHIYYRAGQLYRSDGIKLCSLQVGLDSPDQDHNDYPVSIYSVQYNSEGLPVGQGGDDLRYRYARWDGSTWHNYPLAYAGCRLYEGEDDYSGLAAIEPDDPSIVYISTNSDPVNGNPLISHSDEQRHYELFCGKTNDGGQTWTWTALTSNSTKDNLRPMRPRRTNKQNSDRYRTLVWLKGRYLAYTDYLQEIVARIWETNNNEKDEEDK</sequence>
<evidence type="ECO:0000313" key="4">
    <source>
        <dbReference type="Proteomes" id="UP000663877"/>
    </source>
</evidence>
<dbReference type="EMBL" id="CAJNOI010000141">
    <property type="protein sequence ID" value="CAF1120451.1"/>
    <property type="molecule type" value="Genomic_DNA"/>
</dbReference>
<comment type="caution">
    <text evidence="1">The sequence shown here is derived from an EMBL/GenBank/DDBJ whole genome shotgun (WGS) entry which is preliminary data.</text>
</comment>
<dbReference type="OrthoDB" id="9976504at2759"/>
<keyword evidence="3" id="KW-1185">Reference proteome</keyword>
<protein>
    <recommendedName>
        <fullName evidence="5">BNR repeat-containing family member</fullName>
    </recommendedName>
</protein>
<accession>A0A814QI98</accession>
<dbReference type="Proteomes" id="UP000663877">
    <property type="component" value="Unassembled WGS sequence"/>
</dbReference>
<evidence type="ECO:0000313" key="3">
    <source>
        <dbReference type="Proteomes" id="UP000663832"/>
    </source>
</evidence>
<dbReference type="Proteomes" id="UP000663832">
    <property type="component" value="Unassembled WGS sequence"/>
</dbReference>
<proteinExistence type="predicted"/>
<dbReference type="InterPro" id="IPR036278">
    <property type="entry name" value="Sialidase_sf"/>
</dbReference>